<keyword evidence="3 11" id="KW-0812">Transmembrane</keyword>
<evidence type="ECO:0000256" key="4">
    <source>
        <dbReference type="ARBA" id="ARBA00022729"/>
    </source>
</evidence>
<keyword evidence="4 12" id="KW-0732">Signal</keyword>
<dbReference type="GO" id="GO:0051707">
    <property type="term" value="P:response to other organism"/>
    <property type="evidence" value="ECO:0007669"/>
    <property type="project" value="UniProtKB-ARBA"/>
</dbReference>
<dbReference type="PANTHER" id="PTHR45927:SF11">
    <property type="entry name" value="LYSM DOMAIN RECEPTOR-LIKE KINASE 4"/>
    <property type="match status" value="1"/>
</dbReference>
<dbReference type="InterPro" id="IPR018392">
    <property type="entry name" value="LysM"/>
</dbReference>
<reference evidence="15" key="1">
    <citation type="submission" date="2019-10" db="EMBL/GenBank/DDBJ databases">
        <authorList>
            <person name="Zhang R."/>
            <person name="Pan Y."/>
            <person name="Wang J."/>
            <person name="Ma R."/>
            <person name="Yu S."/>
        </authorList>
    </citation>
    <scope>NUCLEOTIDE SEQUENCE</scope>
    <source>
        <strain evidence="15">LA-IB0</strain>
        <tissue evidence="15">Leaf</tissue>
    </source>
</reference>
<evidence type="ECO:0000256" key="10">
    <source>
        <dbReference type="SAM" id="MobiDB-lite"/>
    </source>
</evidence>
<evidence type="ECO:0000256" key="9">
    <source>
        <dbReference type="ARBA" id="ARBA00023157"/>
    </source>
</evidence>
<evidence type="ECO:0000256" key="8">
    <source>
        <dbReference type="ARBA" id="ARBA00023136"/>
    </source>
</evidence>
<proteinExistence type="predicted"/>
<name>A0AAV6XVU9_9LAMI</name>
<dbReference type="GO" id="GO:0005524">
    <property type="term" value="F:ATP binding"/>
    <property type="evidence" value="ECO:0007669"/>
    <property type="project" value="UniProtKB-KW"/>
</dbReference>
<evidence type="ECO:0000256" key="12">
    <source>
        <dbReference type="SAM" id="SignalP"/>
    </source>
</evidence>
<keyword evidence="8 11" id="KW-0472">Membrane</keyword>
<feature type="region of interest" description="Disordered" evidence="10">
    <location>
        <begin position="234"/>
        <end position="261"/>
    </location>
</feature>
<evidence type="ECO:0000256" key="1">
    <source>
        <dbReference type="ARBA" id="ARBA00004162"/>
    </source>
</evidence>
<keyword evidence="16" id="KW-1185">Reference proteome</keyword>
<dbReference type="Pfam" id="PF23446">
    <property type="entry name" value="LysM1_NFP_LYK"/>
    <property type="match status" value="1"/>
</dbReference>
<evidence type="ECO:0000256" key="5">
    <source>
        <dbReference type="ARBA" id="ARBA00022741"/>
    </source>
</evidence>
<evidence type="ECO:0000256" key="2">
    <source>
        <dbReference type="ARBA" id="ARBA00022475"/>
    </source>
</evidence>
<feature type="domain" description="LysM" evidence="14">
    <location>
        <begin position="117"/>
        <end position="164"/>
    </location>
</feature>
<dbReference type="PROSITE" id="PS50011">
    <property type="entry name" value="PROTEIN_KINASE_DOM"/>
    <property type="match status" value="1"/>
</dbReference>
<comment type="subcellular location">
    <subcellularLocation>
        <location evidence="1">Cell membrane</location>
        <topology evidence="1">Single-pass membrane protein</topology>
    </subcellularLocation>
</comment>
<keyword evidence="5" id="KW-0547">Nucleotide-binding</keyword>
<protein>
    <recommendedName>
        <fullName evidence="17">LysM domain receptor-like kinase 4</fullName>
    </recommendedName>
</protein>
<dbReference type="GO" id="GO:0005886">
    <property type="term" value="C:plasma membrane"/>
    <property type="evidence" value="ECO:0007669"/>
    <property type="project" value="UniProtKB-SubCell"/>
</dbReference>
<dbReference type="Proteomes" id="UP000826271">
    <property type="component" value="Unassembled WGS sequence"/>
</dbReference>
<dbReference type="EMBL" id="WHWC01000004">
    <property type="protein sequence ID" value="KAG8384514.1"/>
    <property type="molecule type" value="Genomic_DNA"/>
</dbReference>
<dbReference type="Pfam" id="PF23472">
    <property type="entry name" value="LysM2_CERK1_LYK3_4_5"/>
    <property type="match status" value="1"/>
</dbReference>
<dbReference type="InterPro" id="IPR056561">
    <property type="entry name" value="NFP_LYK_LysM1"/>
</dbReference>
<dbReference type="Pfam" id="PF23473">
    <property type="entry name" value="LysM3_LYK4_5"/>
    <property type="match status" value="1"/>
</dbReference>
<feature type="compositionally biased region" description="Pro residues" evidence="10">
    <location>
        <begin position="243"/>
        <end position="261"/>
    </location>
</feature>
<dbReference type="GO" id="GO:0004672">
    <property type="term" value="F:protein kinase activity"/>
    <property type="evidence" value="ECO:0007669"/>
    <property type="project" value="InterPro"/>
</dbReference>
<feature type="signal peptide" evidence="12">
    <location>
        <begin position="1"/>
        <end position="20"/>
    </location>
</feature>
<dbReference type="Pfam" id="PF07714">
    <property type="entry name" value="PK_Tyr_Ser-Thr"/>
    <property type="match status" value="1"/>
</dbReference>
<evidence type="ECO:0000313" key="15">
    <source>
        <dbReference type="EMBL" id="KAG8384514.1"/>
    </source>
</evidence>
<dbReference type="InterPro" id="IPR056563">
    <property type="entry name" value="LysM3_LYK4_5"/>
</dbReference>
<dbReference type="Gene3D" id="1.10.510.10">
    <property type="entry name" value="Transferase(Phosphotransferase) domain 1"/>
    <property type="match status" value="1"/>
</dbReference>
<organism evidence="15 16">
    <name type="scientific">Buddleja alternifolia</name>
    <dbReference type="NCBI Taxonomy" id="168488"/>
    <lineage>
        <taxon>Eukaryota</taxon>
        <taxon>Viridiplantae</taxon>
        <taxon>Streptophyta</taxon>
        <taxon>Embryophyta</taxon>
        <taxon>Tracheophyta</taxon>
        <taxon>Spermatophyta</taxon>
        <taxon>Magnoliopsida</taxon>
        <taxon>eudicotyledons</taxon>
        <taxon>Gunneridae</taxon>
        <taxon>Pentapetalae</taxon>
        <taxon>asterids</taxon>
        <taxon>lamiids</taxon>
        <taxon>Lamiales</taxon>
        <taxon>Scrophulariaceae</taxon>
        <taxon>Buddlejeae</taxon>
        <taxon>Buddleja</taxon>
    </lineage>
</organism>
<gene>
    <name evidence="15" type="ORF">BUALT_Bualt04G0125800</name>
</gene>
<keyword evidence="6" id="KW-0067">ATP-binding</keyword>
<keyword evidence="9" id="KW-1015">Disulfide bond</keyword>
<keyword evidence="2" id="KW-1003">Cell membrane</keyword>
<dbReference type="InterPro" id="IPR011009">
    <property type="entry name" value="Kinase-like_dom_sf"/>
</dbReference>
<dbReference type="InterPro" id="IPR001245">
    <property type="entry name" value="Ser-Thr/Tyr_kinase_cat_dom"/>
</dbReference>
<dbReference type="InterPro" id="IPR000719">
    <property type="entry name" value="Prot_kinase_dom"/>
</dbReference>
<dbReference type="AlphaFoldDB" id="A0AAV6XVU9"/>
<dbReference type="InterPro" id="IPR056562">
    <property type="entry name" value="LysM2_CERK1_LYK3_4_5"/>
</dbReference>
<evidence type="ECO:0000256" key="11">
    <source>
        <dbReference type="SAM" id="Phobius"/>
    </source>
</evidence>
<evidence type="ECO:0000313" key="16">
    <source>
        <dbReference type="Proteomes" id="UP000826271"/>
    </source>
</evidence>
<dbReference type="Gene3D" id="3.30.200.20">
    <property type="entry name" value="Phosphorylase Kinase, domain 1"/>
    <property type="match status" value="1"/>
</dbReference>
<evidence type="ECO:0000256" key="6">
    <source>
        <dbReference type="ARBA" id="ARBA00022840"/>
    </source>
</evidence>
<evidence type="ECO:0000259" key="14">
    <source>
        <dbReference type="PROSITE" id="PS51782"/>
    </source>
</evidence>
<evidence type="ECO:0000256" key="7">
    <source>
        <dbReference type="ARBA" id="ARBA00022989"/>
    </source>
</evidence>
<feature type="chain" id="PRO_5043720081" description="LysM domain receptor-like kinase 4" evidence="12">
    <location>
        <begin position="21"/>
        <end position="641"/>
    </location>
</feature>
<comment type="caution">
    <text evidence="15">The sequence shown here is derived from an EMBL/GenBank/DDBJ whole genome shotgun (WGS) entry which is preliminary data.</text>
</comment>
<dbReference type="FunFam" id="1.10.510.10:FF:000468">
    <property type="entry name" value="PTI1-like tyrosine-protein kinase 3"/>
    <property type="match status" value="1"/>
</dbReference>
<dbReference type="SUPFAM" id="SSF56112">
    <property type="entry name" value="Protein kinase-like (PK-like)"/>
    <property type="match status" value="1"/>
</dbReference>
<keyword evidence="7 11" id="KW-1133">Transmembrane helix</keyword>
<dbReference type="PANTHER" id="PTHR45927">
    <property type="entry name" value="LYSM-DOMAIN RECEPTOR-LIKE KINASE-RELATED"/>
    <property type="match status" value="1"/>
</dbReference>
<evidence type="ECO:0008006" key="17">
    <source>
        <dbReference type="Google" id="ProtNLM"/>
    </source>
</evidence>
<sequence>MNYSIFISIFLISSLPIILSQQPYIRQATTQCESRDNSTSVLGYTCNGASRSCQAYLTFRSQPPFTSVSTISTLFSANSSQISQLNSVPENAVFETNRMVLVPITCSCSGPYYQANTSYVVQQNDTYLSIANATLQGLSTCQALIVQNPDDLATGLFPGEIIRVPLRCACPTRTQIDDGVNYLLSYLVTWNQFVSTISELFRVDTGRTLAANGLSEQDFNIYPFTTLLVPLQDPPSSTQVTAPQPPPPPSSATPLPSAPPPSGGSRRTWIYVLVGVLGGIVLLSTVGVIIFCLFFRKTKQKSKPVPSLESFESIEKPLEKEVDEESQDFLESISSLALSLKVYTFEELKSATQDFSPSCLIKGSVYCGTINGDLAAIKKINGDVSKEINLLNKINHFNLIRLSGVGFNQGNWYLVYEYAPNGALSDWIHDKSEQKMMDWNKRLQIVLDVASGLNYLHRYTSPPHVHKDLNSSNVLLDRDFRAKIANFGLARSAEGQEGQFALTRHIVGTKGYMAPEYLENGLISPKLDVYAFGVLMLEIFTGKEVSLLYEEVNMQLSEVLTPLLNENGQENVRKIMDPLLQGNYPSELALVVFRLIDNCLKKDLSDRPNMDDVFQSLSRISTSSLSGGWAISISEHRTAPR</sequence>
<dbReference type="InterPro" id="IPR052611">
    <property type="entry name" value="Plant_RLK_LysM"/>
</dbReference>
<accession>A0AAV6XVU9</accession>
<evidence type="ECO:0000256" key="3">
    <source>
        <dbReference type="ARBA" id="ARBA00022692"/>
    </source>
</evidence>
<feature type="transmembrane region" description="Helical" evidence="11">
    <location>
        <begin position="269"/>
        <end position="295"/>
    </location>
</feature>
<feature type="domain" description="Protein kinase" evidence="13">
    <location>
        <begin position="280"/>
        <end position="620"/>
    </location>
</feature>
<evidence type="ECO:0000259" key="13">
    <source>
        <dbReference type="PROSITE" id="PS50011"/>
    </source>
</evidence>
<dbReference type="PROSITE" id="PS51782">
    <property type="entry name" value="LYSM"/>
    <property type="match status" value="1"/>
</dbReference>